<dbReference type="PANTHER" id="PTHR46211:SF1">
    <property type="entry name" value="GLYCEROPHOSPHODIESTER PHOSPHODIESTERASE, CYTOPLASMIC"/>
    <property type="match status" value="1"/>
</dbReference>
<dbReference type="SUPFAM" id="SSF51695">
    <property type="entry name" value="PLC-like phosphodiesterases"/>
    <property type="match status" value="1"/>
</dbReference>
<dbReference type="CDD" id="cd08563">
    <property type="entry name" value="GDPD_TtGDE_like"/>
    <property type="match status" value="1"/>
</dbReference>
<protein>
    <submittedName>
        <fullName evidence="2">Glycerophosphoryl diester phosphodiesterase</fullName>
    </submittedName>
</protein>
<feature type="domain" description="GP-PDE" evidence="1">
    <location>
        <begin position="4"/>
        <end position="240"/>
    </location>
</feature>
<dbReference type="PROSITE" id="PS51704">
    <property type="entry name" value="GP_PDE"/>
    <property type="match status" value="1"/>
</dbReference>
<reference evidence="3" key="1">
    <citation type="submission" date="2016-10" db="EMBL/GenBank/DDBJ databases">
        <authorList>
            <person name="Varghese N."/>
            <person name="Submissions S."/>
        </authorList>
    </citation>
    <scope>NUCLEOTIDE SEQUENCE [LARGE SCALE GENOMIC DNA]</scope>
    <source>
        <strain evidence="3">IBRC-M10078</strain>
    </source>
</reference>
<evidence type="ECO:0000313" key="2">
    <source>
        <dbReference type="EMBL" id="SDP90382.1"/>
    </source>
</evidence>
<name>A0A1H0WI25_9BACI</name>
<organism evidence="2 3">
    <name type="scientific">Litchfieldia salsa</name>
    <dbReference type="NCBI Taxonomy" id="930152"/>
    <lineage>
        <taxon>Bacteria</taxon>
        <taxon>Bacillati</taxon>
        <taxon>Bacillota</taxon>
        <taxon>Bacilli</taxon>
        <taxon>Bacillales</taxon>
        <taxon>Bacillaceae</taxon>
        <taxon>Litchfieldia</taxon>
    </lineage>
</organism>
<accession>A0A1H0WI25</accession>
<proteinExistence type="predicted"/>
<dbReference type="InterPro" id="IPR030395">
    <property type="entry name" value="GP_PDE_dom"/>
</dbReference>
<dbReference type="AlphaFoldDB" id="A0A1H0WI25"/>
<dbReference type="Pfam" id="PF03009">
    <property type="entry name" value="GDPD"/>
    <property type="match status" value="1"/>
</dbReference>
<evidence type="ECO:0000313" key="3">
    <source>
        <dbReference type="Proteomes" id="UP000199159"/>
    </source>
</evidence>
<evidence type="ECO:0000259" key="1">
    <source>
        <dbReference type="PROSITE" id="PS51704"/>
    </source>
</evidence>
<gene>
    <name evidence="2" type="ORF">SAMN05216565_111145</name>
</gene>
<dbReference type="InterPro" id="IPR017946">
    <property type="entry name" value="PLC-like_Pdiesterase_TIM-brl"/>
</dbReference>
<dbReference type="PANTHER" id="PTHR46211">
    <property type="entry name" value="GLYCEROPHOSPHORYL DIESTER PHOSPHODIESTERASE"/>
    <property type="match status" value="1"/>
</dbReference>
<keyword evidence="3" id="KW-1185">Reference proteome</keyword>
<dbReference type="GO" id="GO:0008081">
    <property type="term" value="F:phosphoric diester hydrolase activity"/>
    <property type="evidence" value="ECO:0007669"/>
    <property type="project" value="InterPro"/>
</dbReference>
<dbReference type="STRING" id="930152.SAMN05216565_111145"/>
<dbReference type="EMBL" id="FNJU01000011">
    <property type="protein sequence ID" value="SDP90382.1"/>
    <property type="molecule type" value="Genomic_DNA"/>
</dbReference>
<dbReference type="OrthoDB" id="384721at2"/>
<sequence length="242" mass="27953">MRKTKIIGHRGAAGTHPENTMISFKEAERVGAYGIELDVHLSKDHVLMVIHDDKVDRTTNGSGWVKDLKASELKELDASYKFGDKYGFCGIPTLEEVFEWALSNELVINVELKNSLIDYPDIEQKTINFINRYQLKQRVFLSSFNHESMVKANMIDPSIEAAILYMEKIYEPWEYAKKLGLRSIHPYHRTVREDIVKECHQHNVSVRPFTINDEAGMKKMISYSCDAIITDYPEKALKLKKR</sequence>
<dbReference type="Proteomes" id="UP000199159">
    <property type="component" value="Unassembled WGS sequence"/>
</dbReference>
<dbReference type="GO" id="GO:0006629">
    <property type="term" value="P:lipid metabolic process"/>
    <property type="evidence" value="ECO:0007669"/>
    <property type="project" value="InterPro"/>
</dbReference>
<dbReference type="RefSeq" id="WP_090857760.1">
    <property type="nucleotide sequence ID" value="NZ_FNJU01000011.1"/>
</dbReference>
<dbReference type="Gene3D" id="3.20.20.190">
    <property type="entry name" value="Phosphatidylinositol (PI) phosphodiesterase"/>
    <property type="match status" value="1"/>
</dbReference>